<comment type="caution">
    <text evidence="8">The sequence shown here is derived from an EMBL/GenBank/DDBJ whole genome shotgun (WGS) entry which is preliminary data.</text>
</comment>
<organism evidence="8 9">
    <name type="scientific">Ancylobacter defluvii</name>
    <dbReference type="NCBI Taxonomy" id="1282440"/>
    <lineage>
        <taxon>Bacteria</taxon>
        <taxon>Pseudomonadati</taxon>
        <taxon>Pseudomonadota</taxon>
        <taxon>Alphaproteobacteria</taxon>
        <taxon>Hyphomicrobiales</taxon>
        <taxon>Xanthobacteraceae</taxon>
        <taxon>Ancylobacter</taxon>
    </lineage>
</organism>
<dbReference type="GO" id="GO:0019627">
    <property type="term" value="P:urea metabolic process"/>
    <property type="evidence" value="ECO:0007669"/>
    <property type="project" value="InterPro"/>
</dbReference>
<feature type="compositionally biased region" description="Basic residues" evidence="6">
    <location>
        <begin position="270"/>
        <end position="282"/>
    </location>
</feature>
<feature type="region of interest" description="Disordered" evidence="6">
    <location>
        <begin position="224"/>
        <end position="282"/>
    </location>
</feature>
<dbReference type="GO" id="GO:0016151">
    <property type="term" value="F:nickel cation binding"/>
    <property type="evidence" value="ECO:0007669"/>
    <property type="project" value="UniProtKB-UniRule"/>
</dbReference>
<evidence type="ECO:0000256" key="5">
    <source>
        <dbReference type="HAMAP-Rule" id="MF_00822"/>
    </source>
</evidence>
<feature type="compositionally biased region" description="Basic and acidic residues" evidence="6">
    <location>
        <begin position="147"/>
        <end position="171"/>
    </location>
</feature>
<evidence type="ECO:0000313" key="8">
    <source>
        <dbReference type="EMBL" id="GLK84517.1"/>
    </source>
</evidence>
<evidence type="ECO:0000256" key="2">
    <source>
        <dbReference type="ARBA" id="ARBA00022490"/>
    </source>
</evidence>
<dbReference type="SUPFAM" id="SSF69737">
    <property type="entry name" value="Urease metallochaperone UreE, C-terminal domain"/>
    <property type="match status" value="1"/>
</dbReference>
<dbReference type="RefSeq" id="WP_213364408.1">
    <property type="nucleotide sequence ID" value="NZ_JAHBGD010000024.1"/>
</dbReference>
<accession>A0A9W6JWF4</accession>
<comment type="function">
    <text evidence="5">Involved in urease metallocenter assembly. Binds nickel. Probably functions as a nickel donor during metallocenter assembly.</text>
</comment>
<evidence type="ECO:0000259" key="7">
    <source>
        <dbReference type="SMART" id="SM00988"/>
    </source>
</evidence>
<dbReference type="SMART" id="SM00988">
    <property type="entry name" value="UreE_N"/>
    <property type="match status" value="1"/>
</dbReference>
<keyword evidence="9" id="KW-1185">Reference proteome</keyword>
<comment type="subcellular location">
    <subcellularLocation>
        <location evidence="1 5">Cytoplasm</location>
    </subcellularLocation>
</comment>
<dbReference type="HAMAP" id="MF_00822">
    <property type="entry name" value="UreE"/>
    <property type="match status" value="1"/>
</dbReference>
<keyword evidence="4 5" id="KW-0143">Chaperone</keyword>
<dbReference type="CDD" id="cd00571">
    <property type="entry name" value="UreE"/>
    <property type="match status" value="1"/>
</dbReference>
<dbReference type="Pfam" id="PF05194">
    <property type="entry name" value="UreE_C"/>
    <property type="match status" value="1"/>
</dbReference>
<dbReference type="InterPro" id="IPR036118">
    <property type="entry name" value="UreE_N_sf"/>
</dbReference>
<feature type="region of interest" description="Disordered" evidence="6">
    <location>
        <begin position="147"/>
        <end position="197"/>
    </location>
</feature>
<reference evidence="8" key="2">
    <citation type="submission" date="2023-01" db="EMBL/GenBank/DDBJ databases">
        <authorList>
            <person name="Sun Q."/>
            <person name="Evtushenko L."/>
        </authorList>
    </citation>
    <scope>NUCLEOTIDE SEQUENCE</scope>
    <source>
        <strain evidence="8">VKM B-2789</strain>
    </source>
</reference>
<comment type="similarity">
    <text evidence="5">Belongs to the UreE family.</text>
</comment>
<protein>
    <recommendedName>
        <fullName evidence="5">Urease accessory protein UreE</fullName>
    </recommendedName>
</protein>
<sequence length="282" mass="30505">MIRARTLVPAGSWDASIAADKVVLPHDGRHRRRIAMRGEGDVVFLLDLAEATRMKDGDGIALEDGRMVAVVAAEEPVAEIVAKDAHHLARLAWHLGNRHVAAQLLADRIRIARDPVLEEMARGLGATVAVVEASFEPEGGAYEAAEAHGHHGHDHEGHDHGHDHAPHDHAHHDHGHHDHAHHDHAHHDHAHHDHAHGEACGCGHDHGDHAHHHQHDVIHIGSAPASAADPAPHDPAPAHAHDHAHGEACGCGHDHHDHDHDHEPHDHSHAHGHHKGHGHTHG</sequence>
<evidence type="ECO:0000256" key="3">
    <source>
        <dbReference type="ARBA" id="ARBA00022596"/>
    </source>
</evidence>
<dbReference type="Gene3D" id="3.30.70.790">
    <property type="entry name" value="UreE, C-terminal domain"/>
    <property type="match status" value="1"/>
</dbReference>
<evidence type="ECO:0000256" key="4">
    <source>
        <dbReference type="ARBA" id="ARBA00023186"/>
    </source>
</evidence>
<dbReference type="AlphaFoldDB" id="A0A9W6JWF4"/>
<dbReference type="InterPro" id="IPR012406">
    <property type="entry name" value="UreE"/>
</dbReference>
<feature type="domain" description="UreE urease accessory N-terminal" evidence="7">
    <location>
        <begin position="1"/>
        <end position="68"/>
    </location>
</feature>
<name>A0A9W6JWF4_9HYPH</name>
<dbReference type="InterPro" id="IPR004029">
    <property type="entry name" value="UreE_N"/>
</dbReference>
<keyword evidence="3 5" id="KW-0533">Nickel</keyword>
<feature type="compositionally biased region" description="Basic residues" evidence="6">
    <location>
        <begin position="172"/>
        <end position="194"/>
    </location>
</feature>
<evidence type="ECO:0000256" key="1">
    <source>
        <dbReference type="ARBA" id="ARBA00004496"/>
    </source>
</evidence>
<dbReference type="GO" id="GO:0005737">
    <property type="term" value="C:cytoplasm"/>
    <property type="evidence" value="ECO:0007669"/>
    <property type="project" value="UniProtKB-SubCell"/>
</dbReference>
<reference evidence="8" key="1">
    <citation type="journal article" date="2014" name="Int. J. Syst. Evol. Microbiol.">
        <title>Complete genome sequence of Corynebacterium casei LMG S-19264T (=DSM 44701T), isolated from a smear-ripened cheese.</title>
        <authorList>
            <consortium name="US DOE Joint Genome Institute (JGI-PGF)"/>
            <person name="Walter F."/>
            <person name="Albersmeier A."/>
            <person name="Kalinowski J."/>
            <person name="Ruckert C."/>
        </authorList>
    </citation>
    <scope>NUCLEOTIDE SEQUENCE</scope>
    <source>
        <strain evidence="8">VKM B-2789</strain>
    </source>
</reference>
<evidence type="ECO:0000313" key="9">
    <source>
        <dbReference type="Proteomes" id="UP001143330"/>
    </source>
</evidence>
<dbReference type="GO" id="GO:0051082">
    <property type="term" value="F:unfolded protein binding"/>
    <property type="evidence" value="ECO:0007669"/>
    <property type="project" value="UniProtKB-UniRule"/>
</dbReference>
<dbReference type="GO" id="GO:0065003">
    <property type="term" value="P:protein-containing complex assembly"/>
    <property type="evidence" value="ECO:0007669"/>
    <property type="project" value="InterPro"/>
</dbReference>
<gene>
    <name evidence="5" type="primary">ureE</name>
    <name evidence="8" type="ORF">GCM10017653_25870</name>
</gene>
<dbReference type="Gene3D" id="2.60.260.20">
    <property type="entry name" value="Urease metallochaperone UreE, N-terminal domain"/>
    <property type="match status" value="1"/>
</dbReference>
<keyword evidence="2 5" id="KW-0963">Cytoplasm</keyword>
<dbReference type="Proteomes" id="UP001143330">
    <property type="component" value="Unassembled WGS sequence"/>
</dbReference>
<dbReference type="SUPFAM" id="SSF69287">
    <property type="entry name" value="Urease metallochaperone UreE, N-terminal domain"/>
    <property type="match status" value="1"/>
</dbReference>
<proteinExistence type="inferred from homology"/>
<dbReference type="InterPro" id="IPR007864">
    <property type="entry name" value="UreE_C_dom"/>
</dbReference>
<dbReference type="Pfam" id="PF02814">
    <property type="entry name" value="UreE_N"/>
    <property type="match status" value="1"/>
</dbReference>
<dbReference type="GO" id="GO:0006457">
    <property type="term" value="P:protein folding"/>
    <property type="evidence" value="ECO:0007669"/>
    <property type="project" value="InterPro"/>
</dbReference>
<evidence type="ECO:0000256" key="6">
    <source>
        <dbReference type="SAM" id="MobiDB-lite"/>
    </source>
</evidence>
<dbReference type="EMBL" id="BSFM01000014">
    <property type="protein sequence ID" value="GLK84517.1"/>
    <property type="molecule type" value="Genomic_DNA"/>
</dbReference>
<feature type="compositionally biased region" description="Basic and acidic residues" evidence="6">
    <location>
        <begin position="239"/>
        <end position="269"/>
    </location>
</feature>